<evidence type="ECO:0000256" key="2">
    <source>
        <dbReference type="ARBA" id="ARBA00004604"/>
    </source>
</evidence>
<dbReference type="GO" id="GO:0000467">
    <property type="term" value="P:exonucleolytic trimming to generate mature 3'-end of 5.8S rRNA from tricistronic rRNA transcript (SSU-rRNA, 5.8S rRNA, LSU-rRNA)"/>
    <property type="evidence" value="ECO:0007669"/>
    <property type="project" value="TreeGrafter"/>
</dbReference>
<dbReference type="SUPFAM" id="SSF55666">
    <property type="entry name" value="Ribonuclease PH domain 2-like"/>
    <property type="match status" value="1"/>
</dbReference>
<dbReference type="InterPro" id="IPR001247">
    <property type="entry name" value="ExoRNase_PH_dom1"/>
</dbReference>
<comment type="similarity">
    <text evidence="3">Belongs to the RNase PH family.</text>
</comment>
<evidence type="ECO:0000256" key="3">
    <source>
        <dbReference type="ARBA" id="ARBA00006678"/>
    </source>
</evidence>
<dbReference type="SUPFAM" id="SSF54211">
    <property type="entry name" value="Ribosomal protein S5 domain 2-like"/>
    <property type="match status" value="1"/>
</dbReference>
<feature type="domain" description="Exoribonuclease phosphorolytic" evidence="12">
    <location>
        <begin position="32"/>
        <end position="163"/>
    </location>
</feature>
<evidence type="ECO:0000256" key="10">
    <source>
        <dbReference type="ARBA" id="ARBA00032660"/>
    </source>
</evidence>
<gene>
    <name evidence="14" type="ORF">BEMITA_LOCUS8926</name>
</gene>
<dbReference type="CDD" id="cd11368">
    <property type="entry name" value="RNase_PH_RRP45"/>
    <property type="match status" value="1"/>
</dbReference>
<proteinExistence type="inferred from homology"/>
<feature type="domain" description="Exoribonuclease phosphorolytic" evidence="13">
    <location>
        <begin position="189"/>
        <end position="256"/>
    </location>
</feature>
<evidence type="ECO:0000256" key="1">
    <source>
        <dbReference type="ARBA" id="ARBA00004496"/>
    </source>
</evidence>
<dbReference type="PANTHER" id="PTHR11097">
    <property type="entry name" value="EXOSOME COMPLEX EXONUCLEASE RIBOSOMAL RNA PROCESSING PROTEIN"/>
    <property type="match status" value="1"/>
</dbReference>
<keyword evidence="5" id="KW-0963">Cytoplasm</keyword>
<dbReference type="InterPro" id="IPR050590">
    <property type="entry name" value="Exosome_comp_Rrp42_subfam"/>
</dbReference>
<evidence type="ECO:0000256" key="7">
    <source>
        <dbReference type="ARBA" id="ARBA00022835"/>
    </source>
</evidence>
<dbReference type="EMBL" id="OU963866">
    <property type="protein sequence ID" value="CAH0390183.1"/>
    <property type="molecule type" value="Genomic_DNA"/>
</dbReference>
<accession>A0A9P0AGQ9</accession>
<dbReference type="GO" id="GO:0071038">
    <property type="term" value="P:TRAMP-dependent tRNA surveillance pathway"/>
    <property type="evidence" value="ECO:0007669"/>
    <property type="project" value="TreeGrafter"/>
</dbReference>
<dbReference type="GO" id="GO:0034475">
    <property type="term" value="P:U4 snRNA 3'-end processing"/>
    <property type="evidence" value="ECO:0007669"/>
    <property type="project" value="TreeGrafter"/>
</dbReference>
<dbReference type="InterPro" id="IPR036345">
    <property type="entry name" value="ExoRNase_PH_dom2_sf"/>
</dbReference>
<dbReference type="Gene3D" id="3.30.230.70">
    <property type="entry name" value="GHMP Kinase, N-terminal domain"/>
    <property type="match status" value="1"/>
</dbReference>
<evidence type="ECO:0000256" key="9">
    <source>
        <dbReference type="ARBA" id="ARBA00023242"/>
    </source>
</evidence>
<evidence type="ECO:0000256" key="11">
    <source>
        <dbReference type="SAM" id="MobiDB-lite"/>
    </source>
</evidence>
<dbReference type="GO" id="GO:0034473">
    <property type="term" value="P:U1 snRNA 3'-end processing"/>
    <property type="evidence" value="ECO:0007669"/>
    <property type="project" value="TreeGrafter"/>
</dbReference>
<dbReference type="Pfam" id="PF01138">
    <property type="entry name" value="RNase_PH"/>
    <property type="match status" value="1"/>
</dbReference>
<dbReference type="PANTHER" id="PTHR11097:SF14">
    <property type="entry name" value="EXOSOME COMPLEX COMPONENT RRP45"/>
    <property type="match status" value="1"/>
</dbReference>
<dbReference type="InterPro" id="IPR027408">
    <property type="entry name" value="PNPase/RNase_PH_dom_sf"/>
</dbReference>
<name>A0A9P0AGQ9_BEMTA</name>
<evidence type="ECO:0000256" key="4">
    <source>
        <dbReference type="ARBA" id="ARBA00019572"/>
    </source>
</evidence>
<feature type="region of interest" description="Disordered" evidence="11">
    <location>
        <begin position="398"/>
        <end position="435"/>
    </location>
</feature>
<dbReference type="OrthoDB" id="10264038at2759"/>
<dbReference type="Proteomes" id="UP001152759">
    <property type="component" value="Chromosome 5"/>
</dbReference>
<evidence type="ECO:0000256" key="5">
    <source>
        <dbReference type="ARBA" id="ARBA00022490"/>
    </source>
</evidence>
<dbReference type="GO" id="GO:0035925">
    <property type="term" value="F:mRNA 3'-UTR AU-rich region binding"/>
    <property type="evidence" value="ECO:0007669"/>
    <property type="project" value="TreeGrafter"/>
</dbReference>
<dbReference type="GO" id="GO:0000177">
    <property type="term" value="C:cytoplasmic exosome (RNase complex)"/>
    <property type="evidence" value="ECO:0007669"/>
    <property type="project" value="TreeGrafter"/>
</dbReference>
<keyword evidence="6" id="KW-0698">rRNA processing</keyword>
<comment type="subcellular location">
    <subcellularLocation>
        <location evidence="1">Cytoplasm</location>
    </subcellularLocation>
    <subcellularLocation>
        <location evidence="2">Nucleus</location>
        <location evidence="2">Nucleolus</location>
    </subcellularLocation>
</comment>
<evidence type="ECO:0000259" key="12">
    <source>
        <dbReference type="Pfam" id="PF01138"/>
    </source>
</evidence>
<dbReference type="GO" id="GO:0016075">
    <property type="term" value="P:rRNA catabolic process"/>
    <property type="evidence" value="ECO:0007669"/>
    <property type="project" value="TreeGrafter"/>
</dbReference>
<keyword evidence="9" id="KW-0539">Nucleus</keyword>
<dbReference type="Pfam" id="PF03725">
    <property type="entry name" value="RNase_PH_C"/>
    <property type="match status" value="1"/>
</dbReference>
<evidence type="ECO:0000256" key="6">
    <source>
        <dbReference type="ARBA" id="ARBA00022552"/>
    </source>
</evidence>
<dbReference type="InterPro" id="IPR033100">
    <property type="entry name" value="Rrp45"/>
</dbReference>
<reference evidence="14" key="1">
    <citation type="submission" date="2021-12" db="EMBL/GenBank/DDBJ databases">
        <authorList>
            <person name="King R."/>
        </authorList>
    </citation>
    <scope>NUCLEOTIDE SEQUENCE</scope>
</reference>
<sequence>MKELIVSTCEKNFIRQAVSQGKRLDGRKFDDLRKLDIKYGLEWGSCVTTLGSTKVVAQVSCDVQVPKTSRPNEGLLFINVELSGMASVHFESGKINDAEVKINRILEKCFRESKCIDLEALCIVAEEKVWNVRVDLNILNYEGNVVGCCSIAALAALAHFRHPDVTSTGEGIIIHSEAERDAIPLTIHHYPVAVSFALFDQGKHIIHDPTALEEHVSDVQLVVCVNSYRELCGLYLEGSSIKTVDLVVRCSSQAAKIAKRLVDYVRDTLQEDQNVRNSNMQVPGLVSCVNEDSLFALSQERLIIKLTDRELQEKIKELTTETEEKLDVEMKDCSNEDMKIVSTGPSSAELVSNLDVKVGLGDKNAWMVDEGGDYSSESENSEVELVQEVSRHEKVIQLELSGDSEEEEVTVLKPENLEQRDLSQKLPKKKKSGKK</sequence>
<dbReference type="GO" id="GO:0034476">
    <property type="term" value="P:U5 snRNA 3'-end processing"/>
    <property type="evidence" value="ECO:0007669"/>
    <property type="project" value="TreeGrafter"/>
</dbReference>
<dbReference type="GO" id="GO:0005730">
    <property type="term" value="C:nucleolus"/>
    <property type="evidence" value="ECO:0007669"/>
    <property type="project" value="UniProtKB-SubCell"/>
</dbReference>
<evidence type="ECO:0000313" key="15">
    <source>
        <dbReference type="Proteomes" id="UP001152759"/>
    </source>
</evidence>
<dbReference type="GO" id="GO:0071035">
    <property type="term" value="P:nuclear polyadenylation-dependent rRNA catabolic process"/>
    <property type="evidence" value="ECO:0007669"/>
    <property type="project" value="TreeGrafter"/>
</dbReference>
<organism evidence="14 15">
    <name type="scientific">Bemisia tabaci</name>
    <name type="common">Sweetpotato whitefly</name>
    <name type="synonym">Aleurodes tabaci</name>
    <dbReference type="NCBI Taxonomy" id="7038"/>
    <lineage>
        <taxon>Eukaryota</taxon>
        <taxon>Metazoa</taxon>
        <taxon>Ecdysozoa</taxon>
        <taxon>Arthropoda</taxon>
        <taxon>Hexapoda</taxon>
        <taxon>Insecta</taxon>
        <taxon>Pterygota</taxon>
        <taxon>Neoptera</taxon>
        <taxon>Paraneoptera</taxon>
        <taxon>Hemiptera</taxon>
        <taxon>Sternorrhyncha</taxon>
        <taxon>Aleyrodoidea</taxon>
        <taxon>Aleyrodidae</taxon>
        <taxon>Aleyrodinae</taxon>
        <taxon>Bemisia</taxon>
    </lineage>
</organism>
<dbReference type="InterPro" id="IPR020568">
    <property type="entry name" value="Ribosomal_Su5_D2-typ_SF"/>
</dbReference>
<keyword evidence="7" id="KW-0271">Exosome</keyword>
<keyword evidence="8" id="KW-0694">RNA-binding</keyword>
<evidence type="ECO:0000256" key="8">
    <source>
        <dbReference type="ARBA" id="ARBA00022884"/>
    </source>
</evidence>
<protein>
    <recommendedName>
        <fullName evidence="4">Exosome complex component RRP45</fullName>
    </recommendedName>
    <alternativeName>
        <fullName evidence="10">Exosome component 9</fullName>
    </alternativeName>
</protein>
<dbReference type="GO" id="GO:0071028">
    <property type="term" value="P:nuclear mRNA surveillance"/>
    <property type="evidence" value="ECO:0007669"/>
    <property type="project" value="TreeGrafter"/>
</dbReference>
<evidence type="ECO:0000313" key="14">
    <source>
        <dbReference type="EMBL" id="CAH0390183.1"/>
    </source>
</evidence>
<dbReference type="GO" id="GO:0000176">
    <property type="term" value="C:nuclear exosome (RNase complex)"/>
    <property type="evidence" value="ECO:0007669"/>
    <property type="project" value="TreeGrafter"/>
</dbReference>
<dbReference type="AlphaFoldDB" id="A0A9P0AGQ9"/>
<keyword evidence="15" id="KW-1185">Reference proteome</keyword>
<dbReference type="KEGG" id="btab:109036562"/>
<dbReference type="InterPro" id="IPR015847">
    <property type="entry name" value="ExoRNase_PH_dom2"/>
</dbReference>
<evidence type="ECO:0000259" key="13">
    <source>
        <dbReference type="Pfam" id="PF03725"/>
    </source>
</evidence>
<feature type="compositionally biased region" description="Basic residues" evidence="11">
    <location>
        <begin position="426"/>
        <end position="435"/>
    </location>
</feature>
<dbReference type="FunFam" id="3.30.230.70:FF:000005">
    <property type="entry name" value="Exosome complex component RRP45"/>
    <property type="match status" value="1"/>
</dbReference>